<evidence type="ECO:0000313" key="3">
    <source>
        <dbReference type="EMBL" id="KAJ4841665.1"/>
    </source>
</evidence>
<reference evidence="3" key="1">
    <citation type="submission" date="2022-02" db="EMBL/GenBank/DDBJ databases">
        <authorList>
            <person name="Henning P.M."/>
            <person name="McCubbin A.G."/>
            <person name="Shore J.S."/>
        </authorList>
    </citation>
    <scope>NUCLEOTIDE SEQUENCE</scope>
    <source>
        <strain evidence="3">F60SS</strain>
        <tissue evidence="3">Leaves</tissue>
    </source>
</reference>
<dbReference type="PANTHER" id="PTHR31286:SF165">
    <property type="entry name" value="DUF4283 DOMAIN-CONTAINING PROTEIN"/>
    <property type="match status" value="1"/>
</dbReference>
<proteinExistence type="predicted"/>
<dbReference type="AlphaFoldDB" id="A0A9Q0JI96"/>
<organism evidence="3 4">
    <name type="scientific">Turnera subulata</name>
    <dbReference type="NCBI Taxonomy" id="218843"/>
    <lineage>
        <taxon>Eukaryota</taxon>
        <taxon>Viridiplantae</taxon>
        <taxon>Streptophyta</taxon>
        <taxon>Embryophyta</taxon>
        <taxon>Tracheophyta</taxon>
        <taxon>Spermatophyta</taxon>
        <taxon>Magnoliopsida</taxon>
        <taxon>eudicotyledons</taxon>
        <taxon>Gunneridae</taxon>
        <taxon>Pentapetalae</taxon>
        <taxon>rosids</taxon>
        <taxon>fabids</taxon>
        <taxon>Malpighiales</taxon>
        <taxon>Passifloraceae</taxon>
        <taxon>Turnera</taxon>
    </lineage>
</organism>
<feature type="domain" description="DUF4283" evidence="2">
    <location>
        <begin position="172"/>
        <end position="221"/>
    </location>
</feature>
<protein>
    <recommendedName>
        <fullName evidence="2">DUF4283 domain-containing protein</fullName>
    </recommendedName>
</protein>
<reference evidence="3" key="2">
    <citation type="journal article" date="2023" name="Plants (Basel)">
        <title>Annotation of the Turnera subulata (Passifloraceae) Draft Genome Reveals the S-Locus Evolved after the Divergence of Turneroideae from Passifloroideae in a Stepwise Manner.</title>
        <authorList>
            <person name="Henning P.M."/>
            <person name="Roalson E.H."/>
            <person name="Mir W."/>
            <person name="McCubbin A.G."/>
            <person name="Shore J.S."/>
        </authorList>
    </citation>
    <scope>NUCLEOTIDE SEQUENCE</scope>
    <source>
        <strain evidence="3">F60SS</strain>
    </source>
</reference>
<dbReference type="OrthoDB" id="1751344at2759"/>
<name>A0A9Q0JI96_9ROSI</name>
<evidence type="ECO:0000313" key="4">
    <source>
        <dbReference type="Proteomes" id="UP001141552"/>
    </source>
</evidence>
<feature type="compositionally biased region" description="Low complexity" evidence="1">
    <location>
        <begin position="53"/>
        <end position="65"/>
    </location>
</feature>
<evidence type="ECO:0000259" key="2">
    <source>
        <dbReference type="Pfam" id="PF14111"/>
    </source>
</evidence>
<feature type="region of interest" description="Disordered" evidence="1">
    <location>
        <begin position="42"/>
        <end position="70"/>
    </location>
</feature>
<dbReference type="InterPro" id="IPR040256">
    <property type="entry name" value="At4g02000-like"/>
</dbReference>
<keyword evidence="4" id="KW-1185">Reference proteome</keyword>
<dbReference type="Pfam" id="PF14111">
    <property type="entry name" value="DUF4283"/>
    <property type="match status" value="1"/>
</dbReference>
<dbReference type="Proteomes" id="UP001141552">
    <property type="component" value="Unassembled WGS sequence"/>
</dbReference>
<dbReference type="PANTHER" id="PTHR31286">
    <property type="entry name" value="GLYCINE-RICH CELL WALL STRUCTURAL PROTEIN 1.8-LIKE"/>
    <property type="match status" value="1"/>
</dbReference>
<accession>A0A9Q0JI96</accession>
<evidence type="ECO:0000256" key="1">
    <source>
        <dbReference type="SAM" id="MobiDB-lite"/>
    </source>
</evidence>
<dbReference type="InterPro" id="IPR025558">
    <property type="entry name" value="DUF4283"/>
</dbReference>
<gene>
    <name evidence="3" type="ORF">Tsubulata_010999</name>
</gene>
<comment type="caution">
    <text evidence="3">The sequence shown here is derived from an EMBL/GenBank/DDBJ whole genome shotgun (WGS) entry which is preliminary data.</text>
</comment>
<dbReference type="EMBL" id="JAKUCV010002715">
    <property type="protein sequence ID" value="KAJ4841665.1"/>
    <property type="molecule type" value="Genomic_DNA"/>
</dbReference>
<sequence length="441" mass="47544">MAIDSCSTVFDSNGALCAKPAMALNLDHLDLLLKTRAPVRNQSKGKNAASIVTPSSSMAPPTSSTKLGPIAPPAASPCNLGPRVSSAVDLIPTVSVPVSIVDQQSRHVSPTLVAPPPGISRPSWASVATGNSTVFHQPLQFVPPVFAADSNVLTIPSNLIELGRKKFSTCLGPVSVSHYNSGLFLLNFPTDIALQRATHGGPWHIGGIPLLLRQWCPNIKPVDLNTPIIPVWVQLNHVPPELLTTEGLSYLASVIGKPLHLNQDCSHLFSERVNVCIEVDFSKPVLHAITIAIDGCTRTVDVTYSWQPQLCEICHTWGHHHLTCHAKRPTTVWIPKSAHVDPTYAASPPNHHDSEVFPSSLPAVIARQSTEATVAVPVAPLVAASTIPHVDNFDPVPLIVEDTATIEAAPNPIFLSFFSGGRRQQDLRRRRLMRKGEEKID</sequence>